<evidence type="ECO:0000313" key="1">
    <source>
        <dbReference type="EMBL" id="CAG8661123.1"/>
    </source>
</evidence>
<dbReference type="OrthoDB" id="2424859at2759"/>
<sequence length="240" mass="27824">MEYLSREARLLLRYPDYWDRDPNTWGSINDWDAFWIKQPHNEPICERLSHQALAKELNCLKKKFNSTNLAHIRACKLQDKIKESIFADWCASKKDNQNDKIWENLDEINSLKAKSYIVDLKLEINKKEGRQAVHQITKEGFKVAQRGLQEYSDAEFNSMRTEKRNNLQVAFSSAVTQVRSGTSESQDYQEVQKGLNYKETSDDNGDIITDGTSDADDADNYLRKAVVYGWERGKRCVDNG</sequence>
<organism evidence="1 2">
    <name type="scientific">Paraglomus brasilianum</name>
    <dbReference type="NCBI Taxonomy" id="144538"/>
    <lineage>
        <taxon>Eukaryota</taxon>
        <taxon>Fungi</taxon>
        <taxon>Fungi incertae sedis</taxon>
        <taxon>Mucoromycota</taxon>
        <taxon>Glomeromycotina</taxon>
        <taxon>Glomeromycetes</taxon>
        <taxon>Paraglomerales</taxon>
        <taxon>Paraglomeraceae</taxon>
        <taxon>Paraglomus</taxon>
    </lineage>
</organism>
<dbReference type="EMBL" id="CAJVPI010003692">
    <property type="protein sequence ID" value="CAG8661123.1"/>
    <property type="molecule type" value="Genomic_DNA"/>
</dbReference>
<accession>A0A9N9E3E9</accession>
<gene>
    <name evidence="1" type="ORF">PBRASI_LOCUS10789</name>
</gene>
<keyword evidence="2" id="KW-1185">Reference proteome</keyword>
<dbReference type="Proteomes" id="UP000789739">
    <property type="component" value="Unassembled WGS sequence"/>
</dbReference>
<name>A0A9N9E3E9_9GLOM</name>
<proteinExistence type="predicted"/>
<feature type="non-terminal residue" evidence="1">
    <location>
        <position position="240"/>
    </location>
</feature>
<comment type="caution">
    <text evidence="1">The sequence shown here is derived from an EMBL/GenBank/DDBJ whole genome shotgun (WGS) entry which is preliminary data.</text>
</comment>
<reference evidence="1" key="1">
    <citation type="submission" date="2021-06" db="EMBL/GenBank/DDBJ databases">
        <authorList>
            <person name="Kallberg Y."/>
            <person name="Tangrot J."/>
            <person name="Rosling A."/>
        </authorList>
    </citation>
    <scope>NUCLEOTIDE SEQUENCE</scope>
    <source>
        <strain evidence="1">BR232B</strain>
    </source>
</reference>
<evidence type="ECO:0000313" key="2">
    <source>
        <dbReference type="Proteomes" id="UP000789739"/>
    </source>
</evidence>
<dbReference type="AlphaFoldDB" id="A0A9N9E3E9"/>
<protein>
    <submittedName>
        <fullName evidence="1">4492_t:CDS:1</fullName>
    </submittedName>
</protein>